<dbReference type="Gene3D" id="1.20.81.30">
    <property type="entry name" value="Type II secretion system (T2SS), domain F"/>
    <property type="match status" value="2"/>
</dbReference>
<dbReference type="InterPro" id="IPR042094">
    <property type="entry name" value="T2SS_GspF_sf"/>
</dbReference>
<gene>
    <name evidence="10" type="ORF">ENW00_02020</name>
</gene>
<evidence type="ECO:0000256" key="7">
    <source>
        <dbReference type="ARBA" id="ARBA00023136"/>
    </source>
</evidence>
<feature type="transmembrane region" description="Helical" evidence="8">
    <location>
        <begin position="265"/>
        <end position="287"/>
    </location>
</feature>
<comment type="caution">
    <text evidence="10">The sequence shown here is derived from an EMBL/GenBank/DDBJ whole genome shotgun (WGS) entry which is preliminary data.</text>
</comment>
<keyword evidence="3" id="KW-1003">Cell membrane</keyword>
<dbReference type="PANTHER" id="PTHR30012">
    <property type="entry name" value="GENERAL SECRETION PATHWAY PROTEIN"/>
    <property type="match status" value="1"/>
</dbReference>
<dbReference type="EMBL" id="DTIN01000009">
    <property type="protein sequence ID" value="HFX12920.1"/>
    <property type="molecule type" value="Genomic_DNA"/>
</dbReference>
<name>A0A7C3RJ89_DICTH</name>
<feature type="transmembrane region" description="Helical" evidence="8">
    <location>
        <begin position="371"/>
        <end position="391"/>
    </location>
</feature>
<dbReference type="GO" id="GO:0005886">
    <property type="term" value="C:plasma membrane"/>
    <property type="evidence" value="ECO:0007669"/>
    <property type="project" value="UniProtKB-SubCell"/>
</dbReference>
<sequence>MPSYRYVARDLEGRRYKGIIEATNEREARRILKLRKLYVISLKKESSLWKTLTYKKKVTLPELVLFTSQFATLLRSGIILTECLTTLSSQTNNPYFRDILNDVRKSVDSGLSLSEALSKYPNVFPKIFISLVRTGEITGSLDIMLERLSRYFDEQHELRERIKSATTYPIIVMVAAILVVIFMLTFVVPTFQRIYGRTNVPLPLPTRITILLGDFVKKNLFIIFILFFLIIIGIKQALKIKKIKRWWDEFKLNIPKIGNLWRKVLLNRFTSTFYVLITGGILITQSLEILEDVMGNLYFSENLRKILSGVLEGRNLSELIDENVFTPLLKQMIAVGERSGRLDSMLEEYSRFSQREIEIGTKRITSLIEPALTLFLGIVVFFIVISMYLPMFNMVRLFRR</sequence>
<feature type="transmembrane region" description="Helical" evidence="8">
    <location>
        <begin position="168"/>
        <end position="188"/>
    </location>
</feature>
<dbReference type="AlphaFoldDB" id="A0A7C3RJ89"/>
<comment type="similarity">
    <text evidence="2">Belongs to the GSP F family.</text>
</comment>
<evidence type="ECO:0000256" key="6">
    <source>
        <dbReference type="ARBA" id="ARBA00022989"/>
    </source>
</evidence>
<dbReference type="Pfam" id="PF00482">
    <property type="entry name" value="T2SSF"/>
    <property type="match status" value="2"/>
</dbReference>
<comment type="subcellular location">
    <subcellularLocation>
        <location evidence="1">Cell inner membrane</location>
        <topology evidence="1">Multi-pass membrane protein</topology>
    </subcellularLocation>
</comment>
<evidence type="ECO:0000256" key="5">
    <source>
        <dbReference type="ARBA" id="ARBA00022692"/>
    </source>
</evidence>
<dbReference type="InterPro" id="IPR018076">
    <property type="entry name" value="T2SS_GspF_dom"/>
</dbReference>
<evidence type="ECO:0000256" key="3">
    <source>
        <dbReference type="ARBA" id="ARBA00022475"/>
    </source>
</evidence>
<organism evidence="10">
    <name type="scientific">Dictyoglomus thermophilum</name>
    <dbReference type="NCBI Taxonomy" id="14"/>
    <lineage>
        <taxon>Bacteria</taxon>
        <taxon>Pseudomonadati</taxon>
        <taxon>Dictyoglomota</taxon>
        <taxon>Dictyoglomia</taxon>
        <taxon>Dictyoglomales</taxon>
        <taxon>Dictyoglomaceae</taxon>
        <taxon>Dictyoglomus</taxon>
    </lineage>
</organism>
<keyword evidence="7 8" id="KW-0472">Membrane</keyword>
<feature type="transmembrane region" description="Helical" evidence="8">
    <location>
        <begin position="220"/>
        <end position="238"/>
    </location>
</feature>
<dbReference type="InterPro" id="IPR003004">
    <property type="entry name" value="GspF/PilC"/>
</dbReference>
<feature type="domain" description="Type II secretion system protein GspF" evidence="9">
    <location>
        <begin position="66"/>
        <end position="189"/>
    </location>
</feature>
<evidence type="ECO:0000256" key="2">
    <source>
        <dbReference type="ARBA" id="ARBA00005745"/>
    </source>
</evidence>
<keyword evidence="4" id="KW-0997">Cell inner membrane</keyword>
<evidence type="ECO:0000256" key="8">
    <source>
        <dbReference type="SAM" id="Phobius"/>
    </source>
</evidence>
<dbReference type="PRINTS" id="PR00812">
    <property type="entry name" value="BCTERIALGSPF"/>
</dbReference>
<evidence type="ECO:0000256" key="4">
    <source>
        <dbReference type="ARBA" id="ARBA00022519"/>
    </source>
</evidence>
<protein>
    <submittedName>
        <fullName evidence="10">Type II secretion system F family protein</fullName>
    </submittedName>
</protein>
<keyword evidence="5 8" id="KW-0812">Transmembrane</keyword>
<proteinExistence type="inferred from homology"/>
<evidence type="ECO:0000256" key="1">
    <source>
        <dbReference type="ARBA" id="ARBA00004429"/>
    </source>
</evidence>
<dbReference type="PANTHER" id="PTHR30012:SF0">
    <property type="entry name" value="TYPE II SECRETION SYSTEM PROTEIN F-RELATED"/>
    <property type="match status" value="1"/>
</dbReference>
<reference evidence="10" key="1">
    <citation type="journal article" date="2020" name="mSystems">
        <title>Genome- and Community-Level Interaction Insights into Carbon Utilization and Element Cycling Functions of Hydrothermarchaeota in Hydrothermal Sediment.</title>
        <authorList>
            <person name="Zhou Z."/>
            <person name="Liu Y."/>
            <person name="Xu W."/>
            <person name="Pan J."/>
            <person name="Luo Z.H."/>
            <person name="Li M."/>
        </authorList>
    </citation>
    <scope>NUCLEOTIDE SEQUENCE [LARGE SCALE GENOMIC DNA]</scope>
    <source>
        <strain evidence="10">SpSt-81</strain>
    </source>
</reference>
<evidence type="ECO:0000313" key="10">
    <source>
        <dbReference type="EMBL" id="HFX12920.1"/>
    </source>
</evidence>
<evidence type="ECO:0000259" key="9">
    <source>
        <dbReference type="Pfam" id="PF00482"/>
    </source>
</evidence>
<keyword evidence="6 8" id="KW-1133">Transmembrane helix</keyword>
<dbReference type="FunFam" id="1.20.81.30:FF:000001">
    <property type="entry name" value="Type II secretion system protein F"/>
    <property type="match status" value="1"/>
</dbReference>
<feature type="domain" description="Type II secretion system protein GspF" evidence="9">
    <location>
        <begin position="269"/>
        <end position="390"/>
    </location>
</feature>
<accession>A0A7C3RJ89</accession>